<accession>A0ABQ9ZMC8</accession>
<evidence type="ECO:0000313" key="2">
    <source>
        <dbReference type="EMBL" id="KAK4013629.1"/>
    </source>
</evidence>
<dbReference type="Proteomes" id="UP001234178">
    <property type="component" value="Unassembled WGS sequence"/>
</dbReference>
<evidence type="ECO:0000313" key="3">
    <source>
        <dbReference type="Proteomes" id="UP001234178"/>
    </source>
</evidence>
<evidence type="ECO:0000256" key="1">
    <source>
        <dbReference type="SAM" id="MobiDB-lite"/>
    </source>
</evidence>
<protein>
    <submittedName>
        <fullName evidence="2">Uncharacterized protein</fullName>
    </submittedName>
</protein>
<reference evidence="2 3" key="1">
    <citation type="journal article" date="2023" name="Nucleic Acids Res.">
        <title>The hologenome of Daphnia magna reveals possible DNA methylation and microbiome-mediated evolution of the host genome.</title>
        <authorList>
            <person name="Chaturvedi A."/>
            <person name="Li X."/>
            <person name="Dhandapani V."/>
            <person name="Marshall H."/>
            <person name="Kissane S."/>
            <person name="Cuenca-Cambronero M."/>
            <person name="Asole G."/>
            <person name="Calvet F."/>
            <person name="Ruiz-Romero M."/>
            <person name="Marangio P."/>
            <person name="Guigo R."/>
            <person name="Rago D."/>
            <person name="Mirbahai L."/>
            <person name="Eastwood N."/>
            <person name="Colbourne J.K."/>
            <person name="Zhou J."/>
            <person name="Mallon E."/>
            <person name="Orsini L."/>
        </authorList>
    </citation>
    <scope>NUCLEOTIDE SEQUENCE [LARGE SCALE GENOMIC DNA]</scope>
    <source>
        <strain evidence="2">LRV0_1</strain>
    </source>
</reference>
<dbReference type="EMBL" id="JAOYFB010000004">
    <property type="protein sequence ID" value="KAK4013629.1"/>
    <property type="molecule type" value="Genomic_DNA"/>
</dbReference>
<proteinExistence type="predicted"/>
<feature type="compositionally biased region" description="Polar residues" evidence="1">
    <location>
        <begin position="9"/>
        <end position="26"/>
    </location>
</feature>
<comment type="caution">
    <text evidence="2">The sequence shown here is derived from an EMBL/GenBank/DDBJ whole genome shotgun (WGS) entry which is preliminary data.</text>
</comment>
<keyword evidence="3" id="KW-1185">Reference proteome</keyword>
<name>A0ABQ9ZMC8_9CRUS</name>
<feature type="region of interest" description="Disordered" evidence="1">
    <location>
        <begin position="107"/>
        <end position="154"/>
    </location>
</feature>
<feature type="region of interest" description="Disordered" evidence="1">
    <location>
        <begin position="1"/>
        <end position="88"/>
    </location>
</feature>
<sequence>MIWKDETCPTFQLATRSPSPESNHQLENQEEKPYDINGSHSGDCNTNQAVKLTEKNTTTHQQTEISPSNRANKSTKKTNHPQHEPKELLKFEQVWGKGFWDFSEEEISEEFSKLSTTPPKDNLDREWDELYTSKGAPAAYEPKPKTPTDEEINA</sequence>
<gene>
    <name evidence="2" type="ORF">OUZ56_026182</name>
</gene>
<feature type="compositionally biased region" description="Polar residues" evidence="1">
    <location>
        <begin position="38"/>
        <end position="72"/>
    </location>
</feature>
<organism evidence="2 3">
    <name type="scientific">Daphnia magna</name>
    <dbReference type="NCBI Taxonomy" id="35525"/>
    <lineage>
        <taxon>Eukaryota</taxon>
        <taxon>Metazoa</taxon>
        <taxon>Ecdysozoa</taxon>
        <taxon>Arthropoda</taxon>
        <taxon>Crustacea</taxon>
        <taxon>Branchiopoda</taxon>
        <taxon>Diplostraca</taxon>
        <taxon>Cladocera</taxon>
        <taxon>Anomopoda</taxon>
        <taxon>Daphniidae</taxon>
        <taxon>Daphnia</taxon>
    </lineage>
</organism>